<dbReference type="Pfam" id="PF00582">
    <property type="entry name" value="Usp"/>
    <property type="match status" value="1"/>
</dbReference>
<dbReference type="PRINTS" id="PR01438">
    <property type="entry name" value="UNVRSLSTRESS"/>
</dbReference>
<dbReference type="Proteomes" id="UP001595898">
    <property type="component" value="Unassembled WGS sequence"/>
</dbReference>
<sequence length="152" mass="16466">MSRQLLVPVDGSPLSNRALEHAFDAYDDSSVVALHVIDPADPGYSSPIDVDVMTEPPHGSEAWYERAEKEEERIFDEARDLAADHDADLSTESAIGDPAREIVDYTEDHDVDAIVMGSHGRSGPTRLLLGSTAELVVSRAPVTVTVVRDEVA</sequence>
<comment type="caution">
    <text evidence="3">The sequence shown here is derived from an EMBL/GenBank/DDBJ whole genome shotgun (WGS) entry which is preliminary data.</text>
</comment>
<gene>
    <name evidence="3" type="ORF">ACFO5R_05555</name>
</gene>
<protein>
    <submittedName>
        <fullName evidence="3">Universal stress protein</fullName>
    </submittedName>
</protein>
<keyword evidence="4" id="KW-1185">Reference proteome</keyword>
<name>A0ABD5PLZ1_9EURY</name>
<evidence type="ECO:0000313" key="3">
    <source>
        <dbReference type="EMBL" id="MFC4541389.1"/>
    </source>
</evidence>
<dbReference type="PANTHER" id="PTHR46268:SF24">
    <property type="entry name" value="UNIVERSAL STRESS PROTEIN"/>
    <property type="match status" value="1"/>
</dbReference>
<dbReference type="InterPro" id="IPR006016">
    <property type="entry name" value="UspA"/>
</dbReference>
<evidence type="ECO:0000256" key="1">
    <source>
        <dbReference type="ARBA" id="ARBA00008791"/>
    </source>
</evidence>
<evidence type="ECO:0000313" key="4">
    <source>
        <dbReference type="Proteomes" id="UP001595898"/>
    </source>
</evidence>
<feature type="domain" description="UspA" evidence="2">
    <location>
        <begin position="1"/>
        <end position="148"/>
    </location>
</feature>
<dbReference type="EMBL" id="JBHSFA010000002">
    <property type="protein sequence ID" value="MFC4541389.1"/>
    <property type="molecule type" value="Genomic_DNA"/>
</dbReference>
<comment type="similarity">
    <text evidence="1">Belongs to the universal stress protein A family.</text>
</comment>
<dbReference type="InterPro" id="IPR006015">
    <property type="entry name" value="Universal_stress_UspA"/>
</dbReference>
<dbReference type="CDD" id="cd00293">
    <property type="entry name" value="USP-like"/>
    <property type="match status" value="1"/>
</dbReference>
<organism evidence="3 4">
    <name type="scientific">Halosolutus amylolyticus</name>
    <dbReference type="NCBI Taxonomy" id="2932267"/>
    <lineage>
        <taxon>Archaea</taxon>
        <taxon>Methanobacteriati</taxon>
        <taxon>Methanobacteriota</taxon>
        <taxon>Stenosarchaea group</taxon>
        <taxon>Halobacteria</taxon>
        <taxon>Halobacteriales</taxon>
        <taxon>Natrialbaceae</taxon>
        <taxon>Halosolutus</taxon>
    </lineage>
</organism>
<proteinExistence type="inferred from homology"/>
<evidence type="ECO:0000259" key="2">
    <source>
        <dbReference type="Pfam" id="PF00582"/>
    </source>
</evidence>
<dbReference type="RefSeq" id="WP_250139518.1">
    <property type="nucleotide sequence ID" value="NZ_JALIQP010000001.1"/>
</dbReference>
<dbReference type="SUPFAM" id="SSF52402">
    <property type="entry name" value="Adenine nucleotide alpha hydrolases-like"/>
    <property type="match status" value="1"/>
</dbReference>
<dbReference type="InterPro" id="IPR014729">
    <property type="entry name" value="Rossmann-like_a/b/a_fold"/>
</dbReference>
<accession>A0ABD5PLZ1</accession>
<dbReference type="AlphaFoldDB" id="A0ABD5PLZ1"/>
<dbReference type="PANTHER" id="PTHR46268">
    <property type="entry name" value="STRESS RESPONSE PROTEIN NHAX"/>
    <property type="match status" value="1"/>
</dbReference>
<reference evidence="3 4" key="1">
    <citation type="journal article" date="2019" name="Int. J. Syst. Evol. Microbiol.">
        <title>The Global Catalogue of Microorganisms (GCM) 10K type strain sequencing project: providing services to taxonomists for standard genome sequencing and annotation.</title>
        <authorList>
            <consortium name="The Broad Institute Genomics Platform"/>
            <consortium name="The Broad Institute Genome Sequencing Center for Infectious Disease"/>
            <person name="Wu L."/>
            <person name="Ma J."/>
        </authorList>
    </citation>
    <scope>NUCLEOTIDE SEQUENCE [LARGE SCALE GENOMIC DNA]</scope>
    <source>
        <strain evidence="3 4">WLHS5</strain>
    </source>
</reference>
<dbReference type="Gene3D" id="3.40.50.620">
    <property type="entry name" value="HUPs"/>
    <property type="match status" value="1"/>
</dbReference>